<proteinExistence type="predicted"/>
<dbReference type="PANTHER" id="PTHR30605">
    <property type="entry name" value="ANHYDRO-N-ACETYLMURAMIC ACID KINASE"/>
    <property type="match status" value="1"/>
</dbReference>
<dbReference type="EC" id="2.7.1.170" evidence="1"/>
<dbReference type="PANTHER" id="PTHR30605:SF0">
    <property type="entry name" value="ANHYDRO-N-ACETYLMURAMIC ACID KINASE"/>
    <property type="match status" value="1"/>
</dbReference>
<dbReference type="eggNOG" id="COG2377">
    <property type="taxonomic scope" value="Bacteria"/>
</dbReference>
<dbReference type="InterPro" id="IPR005338">
    <property type="entry name" value="Anhydro_N_Ac-Mur_kinase"/>
</dbReference>
<evidence type="ECO:0000313" key="2">
    <source>
        <dbReference type="Proteomes" id="UP000029033"/>
    </source>
</evidence>
<name>A0A087DDZ6_9BIFI</name>
<dbReference type="Gene3D" id="3.30.420.40">
    <property type="match status" value="2"/>
</dbReference>
<dbReference type="STRING" id="158787.BSCA_0242"/>
<dbReference type="GO" id="GO:0006040">
    <property type="term" value="P:amino sugar metabolic process"/>
    <property type="evidence" value="ECO:0007669"/>
    <property type="project" value="InterPro"/>
</dbReference>
<dbReference type="GeneID" id="85164632"/>
<dbReference type="RefSeq" id="WP_033517701.1">
    <property type="nucleotide sequence ID" value="NZ_CAJPMS010000004.1"/>
</dbReference>
<dbReference type="InterPro" id="IPR043129">
    <property type="entry name" value="ATPase_NBD"/>
</dbReference>
<protein>
    <submittedName>
        <fullName evidence="1">Anhydro-N-acetylmuramic acid kinase</fullName>
        <ecNumber evidence="1">2.7.1.170</ecNumber>
    </submittedName>
</protein>
<comment type="caution">
    <text evidence="1">The sequence shown here is derived from an EMBL/GenBank/DDBJ whole genome shotgun (WGS) entry which is preliminary data.</text>
</comment>
<gene>
    <name evidence="1" type="ORF">BSCA_0242</name>
</gene>
<organism evidence="1 2">
    <name type="scientific">Bifidobacterium scardovii</name>
    <dbReference type="NCBI Taxonomy" id="158787"/>
    <lineage>
        <taxon>Bacteria</taxon>
        <taxon>Bacillati</taxon>
        <taxon>Actinomycetota</taxon>
        <taxon>Actinomycetes</taxon>
        <taxon>Bifidobacteriales</taxon>
        <taxon>Bifidobacteriaceae</taxon>
        <taxon>Bifidobacterium</taxon>
    </lineage>
</organism>
<dbReference type="GO" id="GO:0005524">
    <property type="term" value="F:ATP binding"/>
    <property type="evidence" value="ECO:0007669"/>
    <property type="project" value="InterPro"/>
</dbReference>
<dbReference type="SUPFAM" id="SSF53067">
    <property type="entry name" value="Actin-like ATPase domain"/>
    <property type="match status" value="1"/>
</dbReference>
<sequence>MPYAIGLNSGSSFDGVDAVLIEINQAEDGSVLPPKYIDALSIDWPEDIQKEVLAAFDDTLGIFKLTRLNYVCGAVFAQAATELMKKHNLTGTDIDVIGYDGQTIYQEPPEHAQMQKYTADKPFYEMWTKYGYPCGLQIGEPGVVSVLTDAPVVTQFRSVDHTLQGTGAPLMQYFDYVLFRNVGPTATLNIGGISNLHLACADRSKMRAFDCGPGNVMIDQAMRVLYGKEYDANGETAARGTIYQPMLDEMLEHPFFKREIPRCAWRLDFGAEYTQQMLDKYAELSNEDKLATITAFTAEAIVRAFNEFVVPAGLGVNRLIASGGGVRNDTLMKMIAERLPEGVALETSDAIGVPPQYKEAIKFATIAFSTKRSIADNIPAACGAVKFGILGKLVLPPSQAKLTD</sequence>
<keyword evidence="2" id="KW-1185">Reference proteome</keyword>
<dbReference type="EMBL" id="JGZO01000012">
    <property type="protein sequence ID" value="KFI93746.1"/>
    <property type="molecule type" value="Genomic_DNA"/>
</dbReference>
<evidence type="ECO:0000313" key="1">
    <source>
        <dbReference type="EMBL" id="KFI93746.1"/>
    </source>
</evidence>
<keyword evidence="1" id="KW-0808">Transferase</keyword>
<dbReference type="AlphaFoldDB" id="A0A087DDZ6"/>
<keyword evidence="1" id="KW-0418">Kinase</keyword>
<dbReference type="OrthoDB" id="9763949at2"/>
<reference evidence="1 2" key="1">
    <citation type="submission" date="2014-03" db="EMBL/GenBank/DDBJ databases">
        <title>Genomics of Bifidobacteria.</title>
        <authorList>
            <person name="Ventura M."/>
            <person name="Milani C."/>
            <person name="Lugli G.A."/>
        </authorList>
    </citation>
    <scope>NUCLEOTIDE SEQUENCE [LARGE SCALE GENOMIC DNA]</scope>
    <source>
        <strain evidence="1 2">LMG 21589</strain>
    </source>
</reference>
<dbReference type="Proteomes" id="UP000029033">
    <property type="component" value="Unassembled WGS sequence"/>
</dbReference>
<accession>A0A087DDZ6</accession>
<dbReference type="Pfam" id="PF03702">
    <property type="entry name" value="AnmK"/>
    <property type="match status" value="2"/>
</dbReference>
<dbReference type="GO" id="GO:0009254">
    <property type="term" value="P:peptidoglycan turnover"/>
    <property type="evidence" value="ECO:0007669"/>
    <property type="project" value="InterPro"/>
</dbReference>
<dbReference type="GO" id="GO:0016773">
    <property type="term" value="F:phosphotransferase activity, alcohol group as acceptor"/>
    <property type="evidence" value="ECO:0007669"/>
    <property type="project" value="InterPro"/>
</dbReference>
<dbReference type="GO" id="GO:0016301">
    <property type="term" value="F:kinase activity"/>
    <property type="evidence" value="ECO:0007669"/>
    <property type="project" value="UniProtKB-KW"/>
</dbReference>